<gene>
    <name evidence="1" type="ORF">BTM29_09075</name>
</gene>
<sequence length="303" mass="34195">MANELANIDFGVSYTPTEIKINNEEGLKNELKSISLKYKGLIVTEDNLKGVKSTRAKLNALNKGLDDKRKEIKASYNEPLSAFEDRVKDFKGIIDQSLVPIDNGIKKLENSQREGRKNHVQDIIDEMAPEYDIDPNDIEFEKSWTNKTMTDIKLTKIFADGFNALKRKKELIATNKKLVEEHCKYVGVEAAGWVSQLSDEYNATDVIKAIDQFAEDRKLKEIAEKKRLESEKAIKAATQRQVNDVVIDDETGELIESKPQMFEWSMHLTGSKGDLISAYNALSELKGIHVQTIDGLSEVEGEL</sequence>
<dbReference type="STRING" id="1847728.BTM29_09075"/>
<evidence type="ECO:0000313" key="1">
    <source>
        <dbReference type="EMBL" id="APX72692.1"/>
    </source>
</evidence>
<organism evidence="1 2">
    <name type="scientific">Companilactobacillus allii</name>
    <dbReference type="NCBI Taxonomy" id="1847728"/>
    <lineage>
        <taxon>Bacteria</taxon>
        <taxon>Bacillati</taxon>
        <taxon>Bacillota</taxon>
        <taxon>Bacilli</taxon>
        <taxon>Lactobacillales</taxon>
        <taxon>Lactobacillaceae</taxon>
        <taxon>Companilactobacillus</taxon>
    </lineage>
</organism>
<dbReference type="InterPro" id="IPR009785">
    <property type="entry name" value="Prophage_Lj928_Orf309"/>
</dbReference>
<proteinExistence type="predicted"/>
<dbReference type="AlphaFoldDB" id="A0A1P8Q4A4"/>
<dbReference type="RefSeq" id="WP_076616420.1">
    <property type="nucleotide sequence ID" value="NZ_CP019323.1"/>
</dbReference>
<dbReference type="Proteomes" id="UP000187499">
    <property type="component" value="Chromosome"/>
</dbReference>
<dbReference type="OrthoDB" id="2193070at2"/>
<accession>A0A1P8Q4A4</accession>
<dbReference type="EMBL" id="CP019323">
    <property type="protein sequence ID" value="APX72692.1"/>
    <property type="molecule type" value="Genomic_DNA"/>
</dbReference>
<protein>
    <recommendedName>
        <fullName evidence="3">DUF1351 domain-containing protein</fullName>
    </recommendedName>
</protein>
<evidence type="ECO:0000313" key="2">
    <source>
        <dbReference type="Proteomes" id="UP000187499"/>
    </source>
</evidence>
<dbReference type="Pfam" id="PF07083">
    <property type="entry name" value="DUF1351"/>
    <property type="match status" value="1"/>
</dbReference>
<evidence type="ECO:0008006" key="3">
    <source>
        <dbReference type="Google" id="ProtNLM"/>
    </source>
</evidence>
<name>A0A1P8Q4A4_9LACO</name>
<reference evidence="2" key="1">
    <citation type="submission" date="2016-12" db="EMBL/GenBank/DDBJ databases">
        <authorList>
            <person name="Jung M.Y."/>
            <person name="Lee S.H."/>
        </authorList>
    </citation>
    <scope>NUCLEOTIDE SEQUENCE [LARGE SCALE GENOMIC DNA]</scope>
    <source>
        <strain evidence="2">WiKim39</strain>
    </source>
</reference>
<keyword evidence="2" id="KW-1185">Reference proteome</keyword>
<dbReference type="KEGG" id="lalw:BTM29_09075"/>